<evidence type="ECO:0000313" key="3">
    <source>
        <dbReference type="Proteomes" id="UP000663760"/>
    </source>
</evidence>
<evidence type="ECO:0000313" key="2">
    <source>
        <dbReference type="EMBL" id="CAA7402628.1"/>
    </source>
</evidence>
<proteinExistence type="predicted"/>
<reference evidence="2" key="1">
    <citation type="submission" date="2020-02" db="EMBL/GenBank/DDBJ databases">
        <authorList>
            <person name="Scholz U."/>
            <person name="Mascher M."/>
            <person name="Fiebig A."/>
        </authorList>
    </citation>
    <scope>NUCLEOTIDE SEQUENCE</scope>
</reference>
<protein>
    <submittedName>
        <fullName evidence="2">Uncharacterized protein</fullName>
    </submittedName>
</protein>
<sequence length="125" mass="13072">MCPLLLPCARVGTRARRDIPRAGGVSSCAGGVTPPVAVMAAGTRKVVAAAAWFGVLMATAQAFAPTPRGGRTSRASPPARYLLDEGSRKPQPPPGNCSGLLTWCPGNLALCPMNLLLLHRIWEDL</sequence>
<dbReference type="Proteomes" id="UP000663760">
    <property type="component" value="Chromosome 9"/>
</dbReference>
<feature type="region of interest" description="Disordered" evidence="1">
    <location>
        <begin position="65"/>
        <end position="95"/>
    </location>
</feature>
<accession>A0A7I8KZX5</accession>
<name>A0A7I8KZX5_SPIIN</name>
<keyword evidence="3" id="KW-1185">Reference proteome</keyword>
<organism evidence="2 3">
    <name type="scientific">Spirodela intermedia</name>
    <name type="common">Intermediate duckweed</name>
    <dbReference type="NCBI Taxonomy" id="51605"/>
    <lineage>
        <taxon>Eukaryota</taxon>
        <taxon>Viridiplantae</taxon>
        <taxon>Streptophyta</taxon>
        <taxon>Embryophyta</taxon>
        <taxon>Tracheophyta</taxon>
        <taxon>Spermatophyta</taxon>
        <taxon>Magnoliopsida</taxon>
        <taxon>Liliopsida</taxon>
        <taxon>Araceae</taxon>
        <taxon>Lemnoideae</taxon>
        <taxon>Spirodela</taxon>
    </lineage>
</organism>
<dbReference type="AlphaFoldDB" id="A0A7I8KZX5"/>
<dbReference type="EMBL" id="LR746272">
    <property type="protein sequence ID" value="CAA7402628.1"/>
    <property type="molecule type" value="Genomic_DNA"/>
</dbReference>
<evidence type="ECO:0000256" key="1">
    <source>
        <dbReference type="SAM" id="MobiDB-lite"/>
    </source>
</evidence>
<gene>
    <name evidence="2" type="ORF">SI8410_09013306</name>
</gene>